<keyword evidence="1" id="KW-1133">Transmembrane helix</keyword>
<name>A0A1G5QFN8_9GAMM</name>
<protein>
    <submittedName>
        <fullName evidence="3">Putative membrane protein</fullName>
    </submittedName>
</protein>
<proteinExistence type="predicted"/>
<evidence type="ECO:0000256" key="1">
    <source>
        <dbReference type="SAM" id="Phobius"/>
    </source>
</evidence>
<dbReference type="EMBL" id="FMWD01000005">
    <property type="protein sequence ID" value="SCZ60350.1"/>
    <property type="molecule type" value="Genomic_DNA"/>
</dbReference>
<dbReference type="OrthoDB" id="1123500at2"/>
<dbReference type="RefSeq" id="WP_092996250.1">
    <property type="nucleotide sequence ID" value="NZ_FMWD01000005.1"/>
</dbReference>
<dbReference type="STRING" id="415747.SAMN03097708_02037"/>
<reference evidence="3 4" key="1">
    <citation type="submission" date="2016-10" db="EMBL/GenBank/DDBJ databases">
        <authorList>
            <person name="de Groot N.N."/>
        </authorList>
    </citation>
    <scope>NUCLEOTIDE SEQUENCE [LARGE SCALE GENOMIC DNA]</scope>
    <source>
        <strain evidence="3 4">HLD2</strain>
    </source>
</reference>
<organism evidence="3 4">
    <name type="scientific">Thiohalomonas denitrificans</name>
    <dbReference type="NCBI Taxonomy" id="415747"/>
    <lineage>
        <taxon>Bacteria</taxon>
        <taxon>Pseudomonadati</taxon>
        <taxon>Pseudomonadota</taxon>
        <taxon>Gammaproteobacteria</taxon>
        <taxon>Thiohalomonadales</taxon>
        <taxon>Thiohalomonadaceae</taxon>
        <taxon>Thiohalomonas</taxon>
    </lineage>
</organism>
<evidence type="ECO:0000313" key="4">
    <source>
        <dbReference type="Proteomes" id="UP000199648"/>
    </source>
</evidence>
<feature type="domain" description="SHOCT" evidence="2">
    <location>
        <begin position="42"/>
        <end position="68"/>
    </location>
</feature>
<gene>
    <name evidence="3" type="ORF">SAMN03097708_02037</name>
</gene>
<keyword evidence="1" id="KW-0472">Membrane</keyword>
<dbReference type="Proteomes" id="UP000199648">
    <property type="component" value="Unassembled WGS sequence"/>
</dbReference>
<keyword evidence="1" id="KW-0812">Transmembrane</keyword>
<evidence type="ECO:0000313" key="3">
    <source>
        <dbReference type="EMBL" id="SCZ60350.1"/>
    </source>
</evidence>
<feature type="transmembrane region" description="Helical" evidence="1">
    <location>
        <begin position="12"/>
        <end position="31"/>
    </location>
</feature>
<evidence type="ECO:0000259" key="2">
    <source>
        <dbReference type="Pfam" id="PF09851"/>
    </source>
</evidence>
<keyword evidence="4" id="KW-1185">Reference proteome</keyword>
<sequence>MHDGFGFGFGGFMWIFWILLIVLVIWAVGAFRGGEPRATRRTPLEVLEERYAQGEIDKEEFERKRDDLRR</sequence>
<dbReference type="AlphaFoldDB" id="A0A1G5QFN8"/>
<dbReference type="Pfam" id="PF09851">
    <property type="entry name" value="SHOCT"/>
    <property type="match status" value="1"/>
</dbReference>
<accession>A0A1G5QFN8</accession>
<dbReference type="InterPro" id="IPR018649">
    <property type="entry name" value="SHOCT"/>
</dbReference>